<evidence type="ECO:0000313" key="3">
    <source>
        <dbReference type="Proteomes" id="UP000324222"/>
    </source>
</evidence>
<proteinExistence type="predicted"/>
<accession>A0A5B7I0T7</accession>
<dbReference type="Proteomes" id="UP000324222">
    <property type="component" value="Unassembled WGS sequence"/>
</dbReference>
<comment type="caution">
    <text evidence="2">The sequence shown here is derived from an EMBL/GenBank/DDBJ whole genome shotgun (WGS) entry which is preliminary data.</text>
</comment>
<evidence type="ECO:0000313" key="2">
    <source>
        <dbReference type="EMBL" id="MPC75755.1"/>
    </source>
</evidence>
<feature type="region of interest" description="Disordered" evidence="1">
    <location>
        <begin position="23"/>
        <end position="45"/>
    </location>
</feature>
<gene>
    <name evidence="2" type="ORF">E2C01_070149</name>
</gene>
<dbReference type="AlphaFoldDB" id="A0A5B7I0T7"/>
<name>A0A5B7I0T7_PORTR</name>
<keyword evidence="3" id="KW-1185">Reference proteome</keyword>
<protein>
    <submittedName>
        <fullName evidence="2">Uncharacterized protein</fullName>
    </submittedName>
</protein>
<organism evidence="2 3">
    <name type="scientific">Portunus trituberculatus</name>
    <name type="common">Swimming crab</name>
    <name type="synonym">Neptunus trituberculatus</name>
    <dbReference type="NCBI Taxonomy" id="210409"/>
    <lineage>
        <taxon>Eukaryota</taxon>
        <taxon>Metazoa</taxon>
        <taxon>Ecdysozoa</taxon>
        <taxon>Arthropoda</taxon>
        <taxon>Crustacea</taxon>
        <taxon>Multicrustacea</taxon>
        <taxon>Malacostraca</taxon>
        <taxon>Eumalacostraca</taxon>
        <taxon>Eucarida</taxon>
        <taxon>Decapoda</taxon>
        <taxon>Pleocyemata</taxon>
        <taxon>Brachyura</taxon>
        <taxon>Eubrachyura</taxon>
        <taxon>Portunoidea</taxon>
        <taxon>Portunidae</taxon>
        <taxon>Portuninae</taxon>
        <taxon>Portunus</taxon>
    </lineage>
</organism>
<reference evidence="2 3" key="1">
    <citation type="submission" date="2019-05" db="EMBL/GenBank/DDBJ databases">
        <title>Another draft genome of Portunus trituberculatus and its Hox gene families provides insights of decapod evolution.</title>
        <authorList>
            <person name="Jeong J.-H."/>
            <person name="Song I."/>
            <person name="Kim S."/>
            <person name="Choi T."/>
            <person name="Kim D."/>
            <person name="Ryu S."/>
            <person name="Kim W."/>
        </authorList>
    </citation>
    <scope>NUCLEOTIDE SEQUENCE [LARGE SCALE GENOMIC DNA]</scope>
    <source>
        <tissue evidence="2">Muscle</tissue>
    </source>
</reference>
<evidence type="ECO:0000256" key="1">
    <source>
        <dbReference type="SAM" id="MobiDB-lite"/>
    </source>
</evidence>
<dbReference type="EMBL" id="VSRR010041789">
    <property type="protein sequence ID" value="MPC75755.1"/>
    <property type="molecule type" value="Genomic_DNA"/>
</dbReference>
<sequence>MRITPKQIHKSRLVFPRHSTLTTEFSRVSGHQEAGETPPYPPYPPPSRLTMVLGVLDGVGKGRKGRARRPNGSRRSGNIICVLPEYIHIDEA</sequence>